<organism evidence="2 3">
    <name type="scientific">Piromyces finnis</name>
    <dbReference type="NCBI Taxonomy" id="1754191"/>
    <lineage>
        <taxon>Eukaryota</taxon>
        <taxon>Fungi</taxon>
        <taxon>Fungi incertae sedis</taxon>
        <taxon>Chytridiomycota</taxon>
        <taxon>Chytridiomycota incertae sedis</taxon>
        <taxon>Neocallimastigomycetes</taxon>
        <taxon>Neocallimastigales</taxon>
        <taxon>Neocallimastigaceae</taxon>
        <taxon>Piromyces</taxon>
    </lineage>
</organism>
<evidence type="ECO:0000313" key="2">
    <source>
        <dbReference type="EMBL" id="ORX47819.1"/>
    </source>
</evidence>
<accession>A0A1Y1V5I8</accession>
<gene>
    <name evidence="2" type="ORF">BCR36DRAFT_584531</name>
</gene>
<reference evidence="2 3" key="1">
    <citation type="submission" date="2016-08" db="EMBL/GenBank/DDBJ databases">
        <title>Genomes of anaerobic fungi encode conserved fungal cellulosomes for biomass hydrolysis.</title>
        <authorList>
            <consortium name="DOE Joint Genome Institute"/>
            <person name="Haitjema C.H."/>
            <person name="Gilmore S.P."/>
            <person name="Henske J.K."/>
            <person name="Solomon K.V."/>
            <person name="De Groot R."/>
            <person name="Kuo A."/>
            <person name="Mondo S.J."/>
            <person name="Salamov A.A."/>
            <person name="Labutti K."/>
            <person name="Zhao Z."/>
            <person name="Chiniquy J."/>
            <person name="Barry K."/>
            <person name="Brewer H.M."/>
            <person name="Purvine S.O."/>
            <person name="Wright A.T."/>
            <person name="Boxma B."/>
            <person name="Van Alen T."/>
            <person name="Hackstein J.H."/>
            <person name="Baker S.E."/>
            <person name="Grigoriev I.V."/>
            <person name="O'Malley M.A."/>
        </authorList>
    </citation>
    <scope>NUCLEOTIDE SEQUENCE [LARGE SCALE GENOMIC DNA]</scope>
    <source>
        <strain evidence="3">finn</strain>
    </source>
</reference>
<feature type="domain" description="PH" evidence="1">
    <location>
        <begin position="209"/>
        <end position="312"/>
    </location>
</feature>
<dbReference type="AlphaFoldDB" id="A0A1Y1V5I8"/>
<dbReference type="EMBL" id="MCFH01000029">
    <property type="protein sequence ID" value="ORX47819.1"/>
    <property type="molecule type" value="Genomic_DNA"/>
</dbReference>
<evidence type="ECO:0000313" key="3">
    <source>
        <dbReference type="Proteomes" id="UP000193719"/>
    </source>
</evidence>
<dbReference type="Pfam" id="PF00169">
    <property type="entry name" value="PH"/>
    <property type="match status" value="1"/>
</dbReference>
<protein>
    <recommendedName>
        <fullName evidence="1">PH domain-containing protein</fullName>
    </recommendedName>
</protein>
<name>A0A1Y1V5I8_9FUNG</name>
<dbReference type="SMART" id="SM00233">
    <property type="entry name" value="PH"/>
    <property type="match status" value="1"/>
</dbReference>
<reference evidence="2 3" key="2">
    <citation type="submission" date="2016-08" db="EMBL/GenBank/DDBJ databases">
        <title>Pervasive Adenine N6-methylation of Active Genes in Fungi.</title>
        <authorList>
            <consortium name="DOE Joint Genome Institute"/>
            <person name="Mondo S.J."/>
            <person name="Dannebaum R.O."/>
            <person name="Kuo R.C."/>
            <person name="Labutti K."/>
            <person name="Haridas S."/>
            <person name="Kuo A."/>
            <person name="Salamov A."/>
            <person name="Ahrendt S.R."/>
            <person name="Lipzen A."/>
            <person name="Sullivan W."/>
            <person name="Andreopoulos W.B."/>
            <person name="Clum A."/>
            <person name="Lindquist E."/>
            <person name="Daum C."/>
            <person name="Ramamoorthy G.K."/>
            <person name="Gryganskyi A."/>
            <person name="Culley D."/>
            <person name="Magnuson J.K."/>
            <person name="James T.Y."/>
            <person name="O'Malley M.A."/>
            <person name="Stajich J.E."/>
            <person name="Spatafora J.W."/>
            <person name="Visel A."/>
            <person name="Grigoriev I.V."/>
        </authorList>
    </citation>
    <scope>NUCLEOTIDE SEQUENCE [LARGE SCALE GENOMIC DNA]</scope>
    <source>
        <strain evidence="3">finn</strain>
    </source>
</reference>
<dbReference type="Proteomes" id="UP000193719">
    <property type="component" value="Unassembled WGS sequence"/>
</dbReference>
<comment type="caution">
    <text evidence="2">The sequence shown here is derived from an EMBL/GenBank/DDBJ whole genome shotgun (WGS) entry which is preliminary data.</text>
</comment>
<dbReference type="Gene3D" id="2.30.29.30">
    <property type="entry name" value="Pleckstrin-homology domain (PH domain)/Phosphotyrosine-binding domain (PTB)"/>
    <property type="match status" value="1"/>
</dbReference>
<dbReference type="OrthoDB" id="2127227at2759"/>
<evidence type="ECO:0000259" key="1">
    <source>
        <dbReference type="SMART" id="SM00233"/>
    </source>
</evidence>
<dbReference type="InterPro" id="IPR001849">
    <property type="entry name" value="PH_domain"/>
</dbReference>
<keyword evidence="3" id="KW-1185">Reference proteome</keyword>
<proteinExistence type="predicted"/>
<dbReference type="SUPFAM" id="SSF50729">
    <property type="entry name" value="PH domain-like"/>
    <property type="match status" value="1"/>
</dbReference>
<sequence length="366" mass="41699">MISAIKDSSIKRGRKKSFRVTFAPGTKTEEEQINNFVRAVECKGLGIDDLSKMIKNLPSKNTSSEKHQDSESENISNMIFHLRTTLDNMLEKECNVNNESIKIESERRSSNSSIASVDSAIADCSKSNEYYKELKAKDEAAVKSELDNVNNDTSSISSPDTRQKVSDLLKELDNCIEELREDDAYYPEDETCQILENTICVKDVFANGILIASFVQTQTDFTPLEQQYAILTDDKIYIFDSNKSKSQMKFTFSFSNCSNIEKSVYINNALELYGDYNNNFNEKIADKLTLVFSSEEECNIWIKLLLDIMKTTFVPATSYPKRTVSLSSYHEQETYSMEMSNDYYNPRQTILSALCVLEGLEKSKNF</sequence>
<dbReference type="InterPro" id="IPR011993">
    <property type="entry name" value="PH-like_dom_sf"/>
</dbReference>